<evidence type="ECO:0000256" key="1">
    <source>
        <dbReference type="ARBA" id="ARBA00009732"/>
    </source>
</evidence>
<comment type="similarity">
    <text evidence="1 12">Belongs to the PAPS reductase family. CysH subfamily.</text>
</comment>
<comment type="catalytic activity">
    <reaction evidence="12">
        <text>[thioredoxin]-disulfide + sulfite + AMP + 2 H(+) = adenosine 5'-phosphosulfate + [thioredoxin]-dithiol</text>
        <dbReference type="Rhea" id="RHEA:21976"/>
        <dbReference type="Rhea" id="RHEA-COMP:10698"/>
        <dbReference type="Rhea" id="RHEA-COMP:10700"/>
        <dbReference type="ChEBI" id="CHEBI:15378"/>
        <dbReference type="ChEBI" id="CHEBI:17359"/>
        <dbReference type="ChEBI" id="CHEBI:29950"/>
        <dbReference type="ChEBI" id="CHEBI:50058"/>
        <dbReference type="ChEBI" id="CHEBI:58243"/>
        <dbReference type="ChEBI" id="CHEBI:456215"/>
        <dbReference type="EC" id="1.8.4.10"/>
    </reaction>
</comment>
<sequence length="247" mass="28768">MSERKKTPSYDTFTRNDYQFFNNRLKHKKAENVIDWAYGLFNGKLVYACSFGAEGIVLTDMIAGVKKDARIVFLDTHLHFKETYELIDKVKQRYPELQIDMIEPELSLEEQASVHGEQLWKSKPDLCCDIRKNKPLKRALEGSTAWLSGLRRDQSPSRATTEFVNKDDKFGMIKICPLIHWSWQDVWNYIHERDLPYNSLHDRQFPSIGCEPCTFAVKEGEDHRAGRWAGLEKTECGLHLKPLSKKE</sequence>
<dbReference type="InterPro" id="IPR011798">
    <property type="entry name" value="APS_reductase"/>
</dbReference>
<reference evidence="15" key="1">
    <citation type="submission" date="2016-10" db="EMBL/GenBank/DDBJ databases">
        <authorList>
            <person name="Varghese N."/>
            <person name="Submissions S."/>
        </authorList>
    </citation>
    <scope>NUCLEOTIDE SEQUENCE [LARGE SCALE GENOMIC DNA]</scope>
    <source>
        <strain evidence="15">S9</strain>
    </source>
</reference>
<dbReference type="GO" id="GO:0019379">
    <property type="term" value="P:sulfate assimilation, phosphoadenylyl sulfate reduction by phosphoadenylyl-sulfate reductase (thioredoxin)"/>
    <property type="evidence" value="ECO:0007669"/>
    <property type="project" value="UniProtKB-UniRule"/>
</dbReference>
<keyword evidence="5 12" id="KW-0411">Iron-sulfur</keyword>
<dbReference type="CDD" id="cd23945">
    <property type="entry name" value="PAPS_reductase"/>
    <property type="match status" value="1"/>
</dbReference>
<dbReference type="NCBIfam" id="TIGR02055">
    <property type="entry name" value="APS_reductase"/>
    <property type="match status" value="1"/>
</dbReference>
<dbReference type="Proteomes" id="UP000198571">
    <property type="component" value="Unassembled WGS sequence"/>
</dbReference>
<keyword evidence="2 12" id="KW-0963">Cytoplasm</keyword>
<dbReference type="InterPro" id="IPR014729">
    <property type="entry name" value="Rossmann-like_a/b/a_fold"/>
</dbReference>
<dbReference type="Gene3D" id="3.40.50.620">
    <property type="entry name" value="HUPs"/>
    <property type="match status" value="1"/>
</dbReference>
<dbReference type="EMBL" id="FOGT01000011">
    <property type="protein sequence ID" value="SES22131.1"/>
    <property type="molecule type" value="Genomic_DNA"/>
</dbReference>
<evidence type="ECO:0000259" key="13">
    <source>
        <dbReference type="Pfam" id="PF01507"/>
    </source>
</evidence>
<keyword evidence="12" id="KW-0479">Metal-binding</keyword>
<evidence type="ECO:0000256" key="9">
    <source>
        <dbReference type="ARBA" id="ARBA00029514"/>
    </source>
</evidence>
<dbReference type="STRING" id="1601833.SAMN05518684_11152"/>
<feature type="binding site" evidence="12">
    <location>
        <position position="213"/>
    </location>
    <ligand>
        <name>[4Fe-4S] cluster</name>
        <dbReference type="ChEBI" id="CHEBI:49883"/>
    </ligand>
</feature>
<dbReference type="NCBIfam" id="TIGR00434">
    <property type="entry name" value="cysH"/>
    <property type="match status" value="1"/>
</dbReference>
<dbReference type="PANTHER" id="PTHR46509:SF1">
    <property type="entry name" value="PHOSPHOADENOSINE PHOSPHOSULFATE REDUCTASE"/>
    <property type="match status" value="1"/>
</dbReference>
<organism evidence="14 15">
    <name type="scientific">Salipaludibacillus aurantiacus</name>
    <dbReference type="NCBI Taxonomy" id="1601833"/>
    <lineage>
        <taxon>Bacteria</taxon>
        <taxon>Bacillati</taxon>
        <taxon>Bacillota</taxon>
        <taxon>Bacilli</taxon>
        <taxon>Bacillales</taxon>
        <taxon>Bacillaceae</taxon>
    </lineage>
</organism>
<feature type="active site" description="Nucleophile; cysteine thiosulfonate intermediate" evidence="12">
    <location>
        <position position="236"/>
    </location>
</feature>
<keyword evidence="15" id="KW-1185">Reference proteome</keyword>
<dbReference type="EC" id="1.8.4.10" evidence="8 12"/>
<dbReference type="GO" id="GO:0046872">
    <property type="term" value="F:metal ion binding"/>
    <property type="evidence" value="ECO:0007669"/>
    <property type="project" value="UniProtKB-KW"/>
</dbReference>
<keyword evidence="4 12" id="KW-0408">Iron</keyword>
<feature type="binding site" evidence="12">
    <location>
        <position position="210"/>
    </location>
    <ligand>
        <name>[4Fe-4S] cluster</name>
        <dbReference type="ChEBI" id="CHEBI:49883"/>
    </ligand>
</feature>
<dbReference type="PIRSF" id="PIRSF000857">
    <property type="entry name" value="PAPS_reductase"/>
    <property type="match status" value="1"/>
</dbReference>
<dbReference type="NCBIfam" id="NF002537">
    <property type="entry name" value="PRK02090.1"/>
    <property type="match status" value="1"/>
</dbReference>
<comment type="cofactor">
    <cofactor evidence="12">
        <name>[4Fe-4S] cluster</name>
        <dbReference type="ChEBI" id="CHEBI:49883"/>
    </cofactor>
    <text evidence="12">Binds 1 [4Fe-4S] cluster per subunit.</text>
</comment>
<dbReference type="GO" id="GO:0005737">
    <property type="term" value="C:cytoplasm"/>
    <property type="evidence" value="ECO:0007669"/>
    <property type="project" value="UniProtKB-SubCell"/>
</dbReference>
<dbReference type="GO" id="GO:0070814">
    <property type="term" value="P:hydrogen sulfide biosynthetic process"/>
    <property type="evidence" value="ECO:0007669"/>
    <property type="project" value="UniProtKB-UniRule"/>
</dbReference>
<dbReference type="HAMAP" id="MF_00063">
    <property type="entry name" value="CysH"/>
    <property type="match status" value="1"/>
</dbReference>
<evidence type="ECO:0000256" key="8">
    <source>
        <dbReference type="ARBA" id="ARBA00024386"/>
    </source>
</evidence>
<dbReference type="SUPFAM" id="SSF52402">
    <property type="entry name" value="Adenine nucleotide alpha hydrolases-like"/>
    <property type="match status" value="1"/>
</dbReference>
<dbReference type="GO" id="GO:0043866">
    <property type="term" value="F:adenylyl-sulfate reductase (thioredoxin) activity"/>
    <property type="evidence" value="ECO:0007669"/>
    <property type="project" value="UniProtKB-EC"/>
</dbReference>
<evidence type="ECO:0000256" key="7">
    <source>
        <dbReference type="ARBA" id="ARBA00024327"/>
    </source>
</evidence>
<dbReference type="RefSeq" id="WP_093053402.1">
    <property type="nucleotide sequence ID" value="NZ_FOGT01000011.1"/>
</dbReference>
<evidence type="ECO:0000256" key="2">
    <source>
        <dbReference type="ARBA" id="ARBA00022490"/>
    </source>
</evidence>
<evidence type="ECO:0000256" key="3">
    <source>
        <dbReference type="ARBA" id="ARBA00023002"/>
    </source>
</evidence>
<evidence type="ECO:0000313" key="14">
    <source>
        <dbReference type="EMBL" id="SES22131.1"/>
    </source>
</evidence>
<feature type="binding site" evidence="12">
    <location>
        <position position="127"/>
    </location>
    <ligand>
        <name>[4Fe-4S] cluster</name>
        <dbReference type="ChEBI" id="CHEBI:49883"/>
    </ligand>
</feature>
<dbReference type="InterPro" id="IPR004511">
    <property type="entry name" value="PAPS/APS_Rdtase"/>
</dbReference>
<dbReference type="PANTHER" id="PTHR46509">
    <property type="entry name" value="PHOSPHOADENOSINE PHOSPHOSULFATE REDUCTASE"/>
    <property type="match status" value="1"/>
</dbReference>
<evidence type="ECO:0000313" key="15">
    <source>
        <dbReference type="Proteomes" id="UP000198571"/>
    </source>
</evidence>
<evidence type="ECO:0000256" key="5">
    <source>
        <dbReference type="ARBA" id="ARBA00023014"/>
    </source>
</evidence>
<dbReference type="Pfam" id="PF01507">
    <property type="entry name" value="PAPS_reduct"/>
    <property type="match status" value="1"/>
</dbReference>
<proteinExistence type="inferred from homology"/>
<dbReference type="AlphaFoldDB" id="A0A1H9VKS9"/>
<evidence type="ECO:0000256" key="10">
    <source>
        <dbReference type="ARBA" id="ARBA00030894"/>
    </source>
</evidence>
<feature type="domain" description="Phosphoadenosine phosphosulphate reductase" evidence="13">
    <location>
        <begin position="45"/>
        <end position="214"/>
    </location>
</feature>
<name>A0A1H9VKS9_9BACI</name>
<dbReference type="GO" id="GO:0019344">
    <property type="term" value="P:cysteine biosynthetic process"/>
    <property type="evidence" value="ECO:0007669"/>
    <property type="project" value="InterPro"/>
</dbReference>
<evidence type="ECO:0000256" key="12">
    <source>
        <dbReference type="HAMAP-Rule" id="MF_00063"/>
    </source>
</evidence>
<dbReference type="InterPro" id="IPR002500">
    <property type="entry name" value="PAPS_reduct_dom"/>
</dbReference>
<dbReference type="FunFam" id="3.40.50.620:FF:000095">
    <property type="entry name" value="Phosphoadenosine phosphosulfate reductase"/>
    <property type="match status" value="1"/>
</dbReference>
<comment type="pathway">
    <text evidence="7 12">Sulfur metabolism; hydrogen sulfide biosynthesis; sulfite from sulfate.</text>
</comment>
<dbReference type="GO" id="GO:0004604">
    <property type="term" value="F:phosphoadenylyl-sulfate reductase (thioredoxin) activity"/>
    <property type="evidence" value="ECO:0007669"/>
    <property type="project" value="UniProtKB-UniRule"/>
</dbReference>
<dbReference type="GO" id="GO:0051539">
    <property type="term" value="F:4 iron, 4 sulfur cluster binding"/>
    <property type="evidence" value="ECO:0007669"/>
    <property type="project" value="UniProtKB-UniRule"/>
</dbReference>
<evidence type="ECO:0000256" key="4">
    <source>
        <dbReference type="ARBA" id="ARBA00023004"/>
    </source>
</evidence>
<feature type="binding site" evidence="12">
    <location>
        <position position="128"/>
    </location>
    <ligand>
        <name>[4Fe-4S] cluster</name>
        <dbReference type="ChEBI" id="CHEBI:49883"/>
    </ligand>
</feature>
<evidence type="ECO:0000256" key="11">
    <source>
        <dbReference type="ARBA" id="ARBA00032041"/>
    </source>
</evidence>
<keyword evidence="3 12" id="KW-0560">Oxidoreductase</keyword>
<protein>
    <recommendedName>
        <fullName evidence="9 12">Adenosine 5'-phosphosulfate reductase</fullName>
        <shortName evidence="12">APS reductase</shortName>
        <ecNumber evidence="8 12">1.8.4.10</ecNumber>
    </recommendedName>
    <alternativeName>
        <fullName evidence="11 12">5'-adenylylsulfate reductase</fullName>
    </alternativeName>
    <alternativeName>
        <fullName evidence="10 12">Thioredoxin-dependent 5'-adenylylsulfate reductase</fullName>
    </alternativeName>
</protein>
<comment type="subcellular location">
    <subcellularLocation>
        <location evidence="12">Cytoplasm</location>
    </subcellularLocation>
</comment>
<accession>A0A1H9VKS9</accession>
<gene>
    <name evidence="12" type="primary">cysH</name>
    <name evidence="14" type="ORF">SAMN05518684_11152</name>
</gene>
<comment type="function">
    <text evidence="6 12">Catalyzes the formation of sulfite from adenosine 5'-phosphosulfate (APS) using thioredoxin as an electron donor.</text>
</comment>
<dbReference type="OrthoDB" id="9772604at2"/>
<evidence type="ECO:0000256" key="6">
    <source>
        <dbReference type="ARBA" id="ARBA00024298"/>
    </source>
</evidence>